<evidence type="ECO:0000256" key="1">
    <source>
        <dbReference type="SAM" id="Phobius"/>
    </source>
</evidence>
<dbReference type="AlphaFoldDB" id="X0Z896"/>
<sequence length="183" mass="20416">MCQDQIWAKPPGAPPLAFHRDSPYFMFDPSPVATVWIALDNMENELGPLTYVRGSHKWGDGRVGSSQNFFQDDGGTALLFSAAEKEGVDIESLEFESMNKLLAGGLSIHGKIIFLYVTTFVFVAILLKKDCFLIADGRTWHGSSANMSDMPRRGIGLHFVPVNVKWRTDAMKSSLWRKYVEGV</sequence>
<evidence type="ECO:0000313" key="2">
    <source>
        <dbReference type="EMBL" id="GAG54592.1"/>
    </source>
</evidence>
<dbReference type="Gene3D" id="2.60.120.620">
    <property type="entry name" value="q2cbj1_9rhob like domain"/>
    <property type="match status" value="1"/>
</dbReference>
<dbReference type="InterPro" id="IPR008775">
    <property type="entry name" value="Phytyl_CoA_dOase-like"/>
</dbReference>
<dbReference type="GO" id="GO:0046872">
    <property type="term" value="F:metal ion binding"/>
    <property type="evidence" value="ECO:0007669"/>
    <property type="project" value="UniProtKB-ARBA"/>
</dbReference>
<dbReference type="PANTHER" id="PTHR20883:SF48">
    <property type="entry name" value="ECTOINE DIOXYGENASE"/>
    <property type="match status" value="1"/>
</dbReference>
<keyword evidence="1" id="KW-0472">Membrane</keyword>
<dbReference type="PANTHER" id="PTHR20883">
    <property type="entry name" value="PHYTANOYL-COA DIOXYGENASE DOMAIN CONTAINING 1"/>
    <property type="match status" value="1"/>
</dbReference>
<dbReference type="EMBL" id="BART01004556">
    <property type="protein sequence ID" value="GAG54592.1"/>
    <property type="molecule type" value="Genomic_DNA"/>
</dbReference>
<dbReference type="GO" id="GO:0016491">
    <property type="term" value="F:oxidoreductase activity"/>
    <property type="evidence" value="ECO:0007669"/>
    <property type="project" value="UniProtKB-ARBA"/>
</dbReference>
<comment type="caution">
    <text evidence="2">The sequence shown here is derived from an EMBL/GenBank/DDBJ whole genome shotgun (WGS) entry which is preliminary data.</text>
</comment>
<proteinExistence type="predicted"/>
<feature type="transmembrane region" description="Helical" evidence="1">
    <location>
        <begin position="108"/>
        <end position="127"/>
    </location>
</feature>
<keyword evidence="1" id="KW-1133">Transmembrane helix</keyword>
<organism evidence="2">
    <name type="scientific">marine sediment metagenome</name>
    <dbReference type="NCBI Taxonomy" id="412755"/>
    <lineage>
        <taxon>unclassified sequences</taxon>
        <taxon>metagenomes</taxon>
        <taxon>ecological metagenomes</taxon>
    </lineage>
</organism>
<dbReference type="SUPFAM" id="SSF51197">
    <property type="entry name" value="Clavaminate synthase-like"/>
    <property type="match status" value="1"/>
</dbReference>
<reference evidence="2" key="1">
    <citation type="journal article" date="2014" name="Front. Microbiol.">
        <title>High frequency of phylogenetically diverse reductive dehalogenase-homologous genes in deep subseafloor sedimentary metagenomes.</title>
        <authorList>
            <person name="Kawai M."/>
            <person name="Futagami T."/>
            <person name="Toyoda A."/>
            <person name="Takaki Y."/>
            <person name="Nishi S."/>
            <person name="Hori S."/>
            <person name="Arai W."/>
            <person name="Tsubouchi T."/>
            <person name="Morono Y."/>
            <person name="Uchiyama I."/>
            <person name="Ito T."/>
            <person name="Fujiyama A."/>
            <person name="Inagaki F."/>
            <person name="Takami H."/>
        </authorList>
    </citation>
    <scope>NUCLEOTIDE SEQUENCE</scope>
    <source>
        <strain evidence="2">Expedition CK06-06</strain>
    </source>
</reference>
<protein>
    <recommendedName>
        <fullName evidence="3">Phytanoyl-CoA dioxygenase</fullName>
    </recommendedName>
</protein>
<dbReference type="Pfam" id="PF05721">
    <property type="entry name" value="PhyH"/>
    <property type="match status" value="1"/>
</dbReference>
<gene>
    <name evidence="2" type="ORF">S01H4_11339</name>
</gene>
<accession>X0Z896</accession>
<keyword evidence="1" id="KW-0812">Transmembrane</keyword>
<evidence type="ECO:0008006" key="3">
    <source>
        <dbReference type="Google" id="ProtNLM"/>
    </source>
</evidence>
<feature type="non-terminal residue" evidence="2">
    <location>
        <position position="183"/>
    </location>
</feature>
<name>X0Z896_9ZZZZ</name>